<comment type="subcellular location">
    <subcellularLocation>
        <location evidence="1">Cell inner membrane</location>
        <topology evidence="1">Multi-pass membrane protein</topology>
    </subcellularLocation>
</comment>
<evidence type="ECO:0000256" key="9">
    <source>
        <dbReference type="ARBA" id="ARBA00022741"/>
    </source>
</evidence>
<evidence type="ECO:0000259" key="17">
    <source>
        <dbReference type="Pfam" id="PF02706"/>
    </source>
</evidence>
<evidence type="ECO:0000313" key="21">
    <source>
        <dbReference type="Proteomes" id="UP001205603"/>
    </source>
</evidence>
<evidence type="ECO:0000256" key="2">
    <source>
        <dbReference type="ARBA" id="ARBA00007316"/>
    </source>
</evidence>
<keyword evidence="21" id="KW-1185">Reference proteome</keyword>
<keyword evidence="7 20" id="KW-0808">Transferase</keyword>
<evidence type="ECO:0000313" key="20">
    <source>
        <dbReference type="EMBL" id="MCP9612859.1"/>
    </source>
</evidence>
<comment type="catalytic activity">
    <reaction evidence="15">
        <text>L-tyrosyl-[protein] + ATP = O-phospho-L-tyrosyl-[protein] + ADP + H(+)</text>
        <dbReference type="Rhea" id="RHEA:10596"/>
        <dbReference type="Rhea" id="RHEA-COMP:10136"/>
        <dbReference type="Rhea" id="RHEA-COMP:20101"/>
        <dbReference type="ChEBI" id="CHEBI:15378"/>
        <dbReference type="ChEBI" id="CHEBI:30616"/>
        <dbReference type="ChEBI" id="CHEBI:46858"/>
        <dbReference type="ChEBI" id="CHEBI:61978"/>
        <dbReference type="ChEBI" id="CHEBI:456216"/>
        <dbReference type="EC" id="2.7.10.2"/>
    </reaction>
</comment>
<dbReference type="GO" id="GO:0004715">
    <property type="term" value="F:non-membrane spanning protein tyrosine kinase activity"/>
    <property type="evidence" value="ECO:0007669"/>
    <property type="project" value="UniProtKB-EC"/>
</dbReference>
<evidence type="ECO:0000256" key="16">
    <source>
        <dbReference type="SAM" id="Phobius"/>
    </source>
</evidence>
<comment type="similarity">
    <text evidence="3">Belongs to the etk/wzc family.</text>
</comment>
<comment type="caution">
    <text evidence="20">The sequence shown here is derived from an EMBL/GenBank/DDBJ whole genome shotgun (WGS) entry which is preliminary data.</text>
</comment>
<evidence type="ECO:0000256" key="15">
    <source>
        <dbReference type="ARBA" id="ARBA00051245"/>
    </source>
</evidence>
<proteinExistence type="inferred from homology"/>
<protein>
    <recommendedName>
        <fullName evidence="4">non-specific protein-tyrosine kinase</fullName>
        <ecNumber evidence="4">2.7.10.2</ecNumber>
    </recommendedName>
</protein>
<evidence type="ECO:0000256" key="10">
    <source>
        <dbReference type="ARBA" id="ARBA00022777"/>
    </source>
</evidence>
<dbReference type="Pfam" id="PF13807">
    <property type="entry name" value="GNVR"/>
    <property type="match status" value="1"/>
</dbReference>
<keyword evidence="9" id="KW-0547">Nucleotide-binding</keyword>
<evidence type="ECO:0000256" key="11">
    <source>
        <dbReference type="ARBA" id="ARBA00022840"/>
    </source>
</evidence>
<keyword evidence="10" id="KW-0418">Kinase</keyword>
<feature type="domain" description="Tyrosine-protein kinase G-rich" evidence="19">
    <location>
        <begin position="445"/>
        <end position="523"/>
    </location>
</feature>
<comment type="similarity">
    <text evidence="2">Belongs to the CpsD/CapB family.</text>
</comment>
<feature type="transmembrane region" description="Helical" evidence="16">
    <location>
        <begin position="501"/>
        <end position="521"/>
    </location>
</feature>
<dbReference type="InterPro" id="IPR027417">
    <property type="entry name" value="P-loop_NTPase"/>
</dbReference>
<dbReference type="CDD" id="cd05387">
    <property type="entry name" value="BY-kinase"/>
    <property type="match status" value="1"/>
</dbReference>
<keyword evidence="14" id="KW-0829">Tyrosine-protein kinase</keyword>
<keyword evidence="11" id="KW-0067">ATP-binding</keyword>
<evidence type="ECO:0000259" key="18">
    <source>
        <dbReference type="Pfam" id="PF13614"/>
    </source>
</evidence>
<keyword evidence="6" id="KW-0997">Cell inner membrane</keyword>
<feature type="domain" description="AAA" evidence="18">
    <location>
        <begin position="587"/>
        <end position="737"/>
    </location>
</feature>
<accession>A0ABT1MJP7</accession>
<organism evidence="20 21">
    <name type="scientific">Coprobacter tertius</name>
    <dbReference type="NCBI Taxonomy" id="2944915"/>
    <lineage>
        <taxon>Bacteria</taxon>
        <taxon>Pseudomonadati</taxon>
        <taxon>Bacteroidota</taxon>
        <taxon>Bacteroidia</taxon>
        <taxon>Bacteroidales</taxon>
        <taxon>Barnesiellaceae</taxon>
        <taxon>Coprobacter</taxon>
    </lineage>
</organism>
<dbReference type="Pfam" id="PF13614">
    <property type="entry name" value="AAA_31"/>
    <property type="match status" value="1"/>
</dbReference>
<keyword evidence="5" id="KW-1003">Cell membrane</keyword>
<evidence type="ECO:0000259" key="19">
    <source>
        <dbReference type="Pfam" id="PF13807"/>
    </source>
</evidence>
<evidence type="ECO:0000256" key="13">
    <source>
        <dbReference type="ARBA" id="ARBA00023136"/>
    </source>
</evidence>
<name>A0ABT1MJP7_9BACT</name>
<evidence type="ECO:0000256" key="1">
    <source>
        <dbReference type="ARBA" id="ARBA00004429"/>
    </source>
</evidence>
<sequence>MDNNTGINKNNDIFDLNKLLKKYLNHWYLFAISIVVCSLIAYLYTRITPPIYQINANILIKQDDKSSGSGLQSAMLKNFSFGSMLGGGGEVNDELYVLSSHTVIKEAIEELGLNKKYILKKNFLNKKDVYKNSPLDILTDRNIADTLKVGILFKIRIKKDGNIKVKATKGFETIASTEAKELPCSINTPYGTFVITKTPLYKNGQPLSMNIYFSGYSATAEIMNRKLDISITNKKANLISLSIRDIEIERGKDLLNKLITIYNQKGIEEKNLEATNTAKFIDERIALISKELSDAESLVEKYKKENNLTDISTEAKIILEQNGDFKAKLIEAETQYKIIDLIERFLQDPQNKYSQIPFATGLSDKASTEALQGYNELLLQRMRLMQTAKETSPAVVILNQQIDATRKNVDMTVKNLKSSILIGLNDLKEQENKFMARIKGMPTQEREFLDIKRQQVIKEELYIFLLQKKEENALALAITTPKGQIVDSAYNLYKPVSKSNLSILLIGFFVGLILPIFYFYLKELLRNKFSTKDELERITNIPILGEICQSHSKQNIVVKDGENSSISELFRLIRTNIQFILKGKEEKVVLVTSSVSGEGKSFISSNFAASLALLGKKVVLVGMDIRNPRLGEYLNINSKYGLTNYLSEGVTDYNEIIIHDAVRKNMDVIIAGPIPPNPSELLLSDRVDLLFADLRKDYDYIIIDSAPIGMVSDTFSLARISDATIYVCRANYTSRDNIRYVNQIIAENRLNKVSLVINGTNAKQGYGYGYGQNNA</sequence>
<reference evidence="20 21" key="1">
    <citation type="submission" date="2022-07" db="EMBL/GenBank/DDBJ databases">
        <title>Fecal culturing of patients with breast cancer.</title>
        <authorList>
            <person name="Teng N.M.Y."/>
            <person name="Kiu R."/>
            <person name="Evans R."/>
            <person name="Baker D.J."/>
            <person name="Zenner C."/>
            <person name="Robinson S.D."/>
            <person name="Hall L.J."/>
        </authorList>
    </citation>
    <scope>NUCLEOTIDE SEQUENCE [LARGE SCALE GENOMIC DNA]</scope>
    <source>
        <strain evidence="20 21">LH1063</strain>
    </source>
</reference>
<dbReference type="Gene3D" id="3.40.50.300">
    <property type="entry name" value="P-loop containing nucleotide triphosphate hydrolases"/>
    <property type="match status" value="1"/>
</dbReference>
<dbReference type="InterPro" id="IPR032807">
    <property type="entry name" value="GNVR"/>
</dbReference>
<dbReference type="InterPro" id="IPR025669">
    <property type="entry name" value="AAA_dom"/>
</dbReference>
<evidence type="ECO:0000256" key="8">
    <source>
        <dbReference type="ARBA" id="ARBA00022692"/>
    </source>
</evidence>
<dbReference type="EMBL" id="JANDHW010000015">
    <property type="protein sequence ID" value="MCP9612859.1"/>
    <property type="molecule type" value="Genomic_DNA"/>
</dbReference>
<dbReference type="PANTHER" id="PTHR32309:SF13">
    <property type="entry name" value="FERRIC ENTEROBACTIN TRANSPORT PROTEIN FEPE"/>
    <property type="match status" value="1"/>
</dbReference>
<evidence type="ECO:0000256" key="4">
    <source>
        <dbReference type="ARBA" id="ARBA00011903"/>
    </source>
</evidence>
<keyword evidence="13 16" id="KW-0472">Membrane</keyword>
<feature type="transmembrane region" description="Helical" evidence="16">
    <location>
        <begin position="27"/>
        <end position="45"/>
    </location>
</feature>
<dbReference type="RefSeq" id="WP_255028229.1">
    <property type="nucleotide sequence ID" value="NZ_JANDHW010000015.1"/>
</dbReference>
<keyword evidence="8 16" id="KW-0812">Transmembrane</keyword>
<dbReference type="EC" id="2.7.10.2" evidence="4"/>
<evidence type="ECO:0000256" key="12">
    <source>
        <dbReference type="ARBA" id="ARBA00022989"/>
    </source>
</evidence>
<evidence type="ECO:0000256" key="7">
    <source>
        <dbReference type="ARBA" id="ARBA00022679"/>
    </source>
</evidence>
<evidence type="ECO:0000256" key="14">
    <source>
        <dbReference type="ARBA" id="ARBA00023137"/>
    </source>
</evidence>
<evidence type="ECO:0000256" key="3">
    <source>
        <dbReference type="ARBA" id="ARBA00008883"/>
    </source>
</evidence>
<keyword evidence="12 16" id="KW-1133">Transmembrane helix</keyword>
<dbReference type="Proteomes" id="UP001205603">
    <property type="component" value="Unassembled WGS sequence"/>
</dbReference>
<dbReference type="Pfam" id="PF02706">
    <property type="entry name" value="Wzz"/>
    <property type="match status" value="1"/>
</dbReference>
<evidence type="ECO:0000256" key="5">
    <source>
        <dbReference type="ARBA" id="ARBA00022475"/>
    </source>
</evidence>
<evidence type="ECO:0000256" key="6">
    <source>
        <dbReference type="ARBA" id="ARBA00022519"/>
    </source>
</evidence>
<dbReference type="InterPro" id="IPR003856">
    <property type="entry name" value="LPS_length_determ_N"/>
</dbReference>
<dbReference type="InterPro" id="IPR050445">
    <property type="entry name" value="Bact_polysacc_biosynth/exp"/>
</dbReference>
<feature type="domain" description="Polysaccharide chain length determinant N-terminal" evidence="17">
    <location>
        <begin position="14"/>
        <end position="111"/>
    </location>
</feature>
<dbReference type="PANTHER" id="PTHR32309">
    <property type="entry name" value="TYROSINE-PROTEIN KINASE"/>
    <property type="match status" value="1"/>
</dbReference>
<dbReference type="InterPro" id="IPR005702">
    <property type="entry name" value="Wzc-like_C"/>
</dbReference>
<dbReference type="NCBIfam" id="TIGR01007">
    <property type="entry name" value="eps_fam"/>
    <property type="match status" value="1"/>
</dbReference>
<dbReference type="SUPFAM" id="SSF52540">
    <property type="entry name" value="P-loop containing nucleoside triphosphate hydrolases"/>
    <property type="match status" value="1"/>
</dbReference>
<gene>
    <name evidence="20" type="ORF">NMU02_12235</name>
</gene>